<evidence type="ECO:0000256" key="2">
    <source>
        <dbReference type="ARBA" id="ARBA00022741"/>
    </source>
</evidence>
<dbReference type="PANTHER" id="PTHR12241:SF154">
    <property type="entry name" value="TUBULIN POLYGLUTAMYLASE TTLL11"/>
    <property type="match status" value="1"/>
</dbReference>
<keyword evidence="1" id="KW-0436">Ligase</keyword>
<name>A0A814TLT2_ADIRI</name>
<dbReference type="GO" id="GO:0015631">
    <property type="term" value="F:tubulin binding"/>
    <property type="evidence" value="ECO:0007669"/>
    <property type="project" value="TreeGrafter"/>
</dbReference>
<organism evidence="5 6">
    <name type="scientific">Adineta ricciae</name>
    <name type="common">Rotifer</name>
    <dbReference type="NCBI Taxonomy" id="249248"/>
    <lineage>
        <taxon>Eukaryota</taxon>
        <taxon>Metazoa</taxon>
        <taxon>Spiralia</taxon>
        <taxon>Gnathifera</taxon>
        <taxon>Rotifera</taxon>
        <taxon>Eurotatoria</taxon>
        <taxon>Bdelloidea</taxon>
        <taxon>Adinetida</taxon>
        <taxon>Adinetidae</taxon>
        <taxon>Adineta</taxon>
    </lineage>
</organism>
<accession>A0A814TLT2</accession>
<dbReference type="GO" id="GO:0036064">
    <property type="term" value="C:ciliary basal body"/>
    <property type="evidence" value="ECO:0007669"/>
    <property type="project" value="TreeGrafter"/>
</dbReference>
<feature type="compositionally biased region" description="Low complexity" evidence="4">
    <location>
        <begin position="581"/>
        <end position="590"/>
    </location>
</feature>
<gene>
    <name evidence="5" type="ORF">EDS130_LOCUS23297</name>
</gene>
<dbReference type="AlphaFoldDB" id="A0A814TLT2"/>
<feature type="region of interest" description="Disordered" evidence="4">
    <location>
        <begin position="553"/>
        <end position="590"/>
    </location>
</feature>
<keyword evidence="3" id="KW-0067">ATP-binding</keyword>
<evidence type="ECO:0000256" key="3">
    <source>
        <dbReference type="ARBA" id="ARBA00022840"/>
    </source>
</evidence>
<evidence type="ECO:0000256" key="4">
    <source>
        <dbReference type="SAM" id="MobiDB-lite"/>
    </source>
</evidence>
<dbReference type="GO" id="GO:0005524">
    <property type="term" value="F:ATP binding"/>
    <property type="evidence" value="ECO:0007669"/>
    <property type="project" value="UniProtKB-KW"/>
</dbReference>
<evidence type="ECO:0000256" key="1">
    <source>
        <dbReference type="ARBA" id="ARBA00022598"/>
    </source>
</evidence>
<dbReference type="PANTHER" id="PTHR12241">
    <property type="entry name" value="TUBULIN POLYGLUTAMYLASE"/>
    <property type="match status" value="1"/>
</dbReference>
<feature type="region of interest" description="Disordered" evidence="4">
    <location>
        <begin position="59"/>
        <end position="106"/>
    </location>
</feature>
<dbReference type="GO" id="GO:0000226">
    <property type="term" value="P:microtubule cytoskeleton organization"/>
    <property type="evidence" value="ECO:0007669"/>
    <property type="project" value="TreeGrafter"/>
</dbReference>
<comment type="caution">
    <text evidence="5">The sequence shown here is derived from an EMBL/GenBank/DDBJ whole genome shotgun (WGS) entry which is preliminary data.</text>
</comment>
<dbReference type="OrthoDB" id="202825at2759"/>
<proteinExistence type="predicted"/>
<dbReference type="InterPro" id="IPR004344">
    <property type="entry name" value="TTL/TTLL_fam"/>
</dbReference>
<dbReference type="Proteomes" id="UP000663852">
    <property type="component" value="Unassembled WGS sequence"/>
</dbReference>
<keyword evidence="2" id="KW-0547">Nucleotide-binding</keyword>
<protein>
    <submittedName>
        <fullName evidence="5">Uncharacterized protein</fullName>
    </submittedName>
</protein>
<evidence type="ECO:0000313" key="6">
    <source>
        <dbReference type="Proteomes" id="UP000663852"/>
    </source>
</evidence>
<reference evidence="5" key="1">
    <citation type="submission" date="2021-02" db="EMBL/GenBank/DDBJ databases">
        <authorList>
            <person name="Nowell W R."/>
        </authorList>
    </citation>
    <scope>NUCLEOTIDE SEQUENCE</scope>
</reference>
<dbReference type="EMBL" id="CAJNOJ010000126">
    <property type="protein sequence ID" value="CAF1163898.1"/>
    <property type="molecule type" value="Genomic_DNA"/>
</dbReference>
<dbReference type="PROSITE" id="PS51221">
    <property type="entry name" value="TTL"/>
    <property type="match status" value="1"/>
</dbReference>
<dbReference type="Gene3D" id="3.30.470.20">
    <property type="entry name" value="ATP-grasp fold, B domain"/>
    <property type="match status" value="1"/>
</dbReference>
<dbReference type="SUPFAM" id="SSF56059">
    <property type="entry name" value="Glutathione synthetase ATP-binding domain-like"/>
    <property type="match status" value="1"/>
</dbReference>
<dbReference type="GO" id="GO:0070740">
    <property type="term" value="F:tubulin-glutamic acid ligase activity"/>
    <property type="evidence" value="ECO:0007669"/>
    <property type="project" value="TreeGrafter"/>
</dbReference>
<evidence type="ECO:0000313" key="5">
    <source>
        <dbReference type="EMBL" id="CAF1163898.1"/>
    </source>
</evidence>
<sequence>MEAPSIESIPQIINQDDAEAMVQCTSMNSLLDDENIEQEKVFVHQESQVNREDLKSMKRIETPKRPRPIKSATSQFSTKTIERPLKTDLPPSKTDDHPVTRNSVTVDTSKARSNLDVVRMCIRELRWKECPFPSASDSDIYWHSQTFHEGNANFASSSGRVNKFPGMSDLLRKVHLTRSLNNMRLLFPDEYNFYPKTWFLPEQNQQFKDDIRYIHKQDKMHHRSLTTFIVKPSDGSQGEGIYLLRDPAHCTVTSRPHVVQEYIDRPLLMNGLKFDLRIYALILNLYPLEIFLYDEGLVRFATVHYDAPSTDNLHQTYMHLTNYSLNKRSSNYKHVVDSHQTDGSKRKLSTVWKQLISSYGNVRIEEVKLSIIEMVNKTILAILPNLRVEYELEIPLTRKQSLSCFQIVGFDIILTNELKPVLLEVNANPSLRIDFDKENETGKITYHASPIDEEIKRPLILETLKLALPKKRLQTFTRHAQIQVKDELLTQRLERVAQRRIDERNERFKSARNTRFDIKRNPYFSRPLPTRKSKECEDKISIESSHELLLSTDKPTIREKATSKEQRGRSATVARRSMMKSAASRPRSPSRFNSAKRLQLIYPSSDKTKYQHLVLIDKIAYIYIHFVVIHGDKTMSNAQFRTFANTCGIIDEIITASSIDILYYQIVRKWQQFVSRVPVTGLPFSAFVEVMFLLSQRKYTSASSLLDSVYELVNICIRNLKSSFQTSASQQQQQHSIRNNRTVPKQTTKSIFPLFFDVL</sequence>
<dbReference type="Pfam" id="PF03133">
    <property type="entry name" value="TTL"/>
    <property type="match status" value="1"/>
</dbReference>
<feature type="compositionally biased region" description="Basic and acidic residues" evidence="4">
    <location>
        <begin position="555"/>
        <end position="568"/>
    </location>
</feature>